<feature type="compositionally biased region" description="Acidic residues" evidence="1">
    <location>
        <begin position="185"/>
        <end position="202"/>
    </location>
</feature>
<evidence type="ECO:0000313" key="4">
    <source>
        <dbReference type="Proteomes" id="UP000198848"/>
    </source>
</evidence>
<feature type="compositionally biased region" description="Basic and acidic residues" evidence="1">
    <location>
        <begin position="218"/>
        <end position="229"/>
    </location>
</feature>
<dbReference type="AlphaFoldDB" id="A0A1H1ICY3"/>
<name>A0A1H1ICY3_NATTX</name>
<keyword evidence="4" id="KW-1185">Reference proteome</keyword>
<evidence type="ECO:0000259" key="2">
    <source>
        <dbReference type="Pfam" id="PF26451"/>
    </source>
</evidence>
<feature type="region of interest" description="Disordered" evidence="1">
    <location>
        <begin position="177"/>
        <end position="229"/>
    </location>
</feature>
<sequence>MNGDDPSRGPSIRRRTLLGVVAGSTTALAGCMADSEYEIGAVETHSSPDELLSFDLDVLDPEIRVDSPGVIELTTENDGDEQLEIASRGVRPYGILELRGEPEGYPGEARIRLWSDEYEESDHVDVRPSGMGLDGEELIMTLSPGETTSFAYEIHGDDIGPTGTYELAAGLGNEDIVTYRRPDGTNDEETGTGESENEENEEDGSRVAGTGVTPRIEVTVDSRSRIPFR</sequence>
<dbReference type="Proteomes" id="UP000198848">
    <property type="component" value="Unassembled WGS sequence"/>
</dbReference>
<dbReference type="OrthoDB" id="269766at2157"/>
<dbReference type="Pfam" id="PF26451">
    <property type="entry name" value="DUF8130"/>
    <property type="match status" value="1"/>
</dbReference>
<proteinExistence type="predicted"/>
<evidence type="ECO:0000256" key="1">
    <source>
        <dbReference type="SAM" id="MobiDB-lite"/>
    </source>
</evidence>
<dbReference type="RefSeq" id="WP_090384478.1">
    <property type="nucleotide sequence ID" value="NZ_FNLC01000004.1"/>
</dbReference>
<protein>
    <recommendedName>
        <fullName evidence="2">DUF8130 domain-containing protein</fullName>
    </recommendedName>
</protein>
<reference evidence="4" key="1">
    <citation type="submission" date="2016-10" db="EMBL/GenBank/DDBJ databases">
        <authorList>
            <person name="Varghese N."/>
            <person name="Submissions S."/>
        </authorList>
    </citation>
    <scope>NUCLEOTIDE SEQUENCE [LARGE SCALE GENOMIC DNA]</scope>
    <source>
        <strain evidence="4">DSM 24767</strain>
    </source>
</reference>
<feature type="domain" description="DUF8130" evidence="2">
    <location>
        <begin position="13"/>
        <end position="185"/>
    </location>
</feature>
<accession>A0A1H1ICY3</accession>
<gene>
    <name evidence="3" type="ORF">SAMN04489842_3433</name>
</gene>
<dbReference type="InterPro" id="IPR058443">
    <property type="entry name" value="DUF8130"/>
</dbReference>
<dbReference type="STRING" id="1095778.SAMN04489842_3433"/>
<evidence type="ECO:0000313" key="3">
    <source>
        <dbReference type="EMBL" id="SDR35429.1"/>
    </source>
</evidence>
<organism evidence="3 4">
    <name type="scientific">Natronobacterium texcoconense</name>
    <dbReference type="NCBI Taxonomy" id="1095778"/>
    <lineage>
        <taxon>Archaea</taxon>
        <taxon>Methanobacteriati</taxon>
        <taxon>Methanobacteriota</taxon>
        <taxon>Stenosarchaea group</taxon>
        <taxon>Halobacteria</taxon>
        <taxon>Halobacteriales</taxon>
        <taxon>Natrialbaceae</taxon>
        <taxon>Natronobacterium</taxon>
    </lineage>
</organism>
<dbReference type="EMBL" id="FNLC01000004">
    <property type="protein sequence ID" value="SDR35429.1"/>
    <property type="molecule type" value="Genomic_DNA"/>
</dbReference>